<keyword evidence="2" id="KW-0472">Membrane</keyword>
<keyword evidence="2" id="KW-1133">Transmembrane helix</keyword>
<dbReference type="InterPro" id="IPR007060">
    <property type="entry name" value="FtsL/DivIC"/>
</dbReference>
<keyword evidence="2" id="KW-0812">Transmembrane</keyword>
<evidence type="ECO:0000313" key="3">
    <source>
        <dbReference type="EMBL" id="GGZ36751.1"/>
    </source>
</evidence>
<protein>
    <recommendedName>
        <fullName evidence="5">Septum formation initiator</fullName>
    </recommendedName>
</protein>
<dbReference type="EMBL" id="BMWX01000006">
    <property type="protein sequence ID" value="GGZ36751.1"/>
    <property type="molecule type" value="Genomic_DNA"/>
</dbReference>
<gene>
    <name evidence="3" type="ORF">GCM10007049_32660</name>
</gene>
<dbReference type="AlphaFoldDB" id="A0A918UVB7"/>
<organism evidence="3 4">
    <name type="scientific">Echinicola pacifica</name>
    <dbReference type="NCBI Taxonomy" id="346377"/>
    <lineage>
        <taxon>Bacteria</taxon>
        <taxon>Pseudomonadati</taxon>
        <taxon>Bacteroidota</taxon>
        <taxon>Cytophagia</taxon>
        <taxon>Cytophagales</taxon>
        <taxon>Cyclobacteriaceae</taxon>
        <taxon>Echinicola</taxon>
    </lineage>
</organism>
<dbReference type="RefSeq" id="WP_018475646.1">
    <property type="nucleotide sequence ID" value="NZ_BMWX01000006.1"/>
</dbReference>
<keyword evidence="4" id="KW-1185">Reference proteome</keyword>
<evidence type="ECO:0008006" key="5">
    <source>
        <dbReference type="Google" id="ProtNLM"/>
    </source>
</evidence>
<proteinExistence type="predicted"/>
<accession>A0A918UVB7</accession>
<feature type="coiled-coil region" evidence="1">
    <location>
        <begin position="41"/>
        <end position="75"/>
    </location>
</feature>
<evidence type="ECO:0000256" key="2">
    <source>
        <dbReference type="SAM" id="Phobius"/>
    </source>
</evidence>
<comment type="caution">
    <text evidence="3">The sequence shown here is derived from an EMBL/GenBank/DDBJ whole genome shotgun (WGS) entry which is preliminary data.</text>
</comment>
<name>A0A918UVB7_9BACT</name>
<reference evidence="3" key="1">
    <citation type="journal article" date="2014" name="Int. J. Syst. Evol. Microbiol.">
        <title>Complete genome sequence of Corynebacterium casei LMG S-19264T (=DSM 44701T), isolated from a smear-ripened cheese.</title>
        <authorList>
            <consortium name="US DOE Joint Genome Institute (JGI-PGF)"/>
            <person name="Walter F."/>
            <person name="Albersmeier A."/>
            <person name="Kalinowski J."/>
            <person name="Ruckert C."/>
        </authorList>
    </citation>
    <scope>NUCLEOTIDE SEQUENCE</scope>
    <source>
        <strain evidence="3">KCTC 12368</strain>
    </source>
</reference>
<dbReference type="Pfam" id="PF04977">
    <property type="entry name" value="DivIC"/>
    <property type="match status" value="1"/>
</dbReference>
<dbReference type="Proteomes" id="UP000619457">
    <property type="component" value="Unassembled WGS sequence"/>
</dbReference>
<sequence length="95" mass="11796">MAKYLKYTKNFYFIFTVLFVVWMVFIDNNDIISQFKLRSKLNGLEDQKEFYIERKEKIKAEREELLSNYELLEKFARERYLMKKKTEDLYVIVQE</sequence>
<evidence type="ECO:0000313" key="4">
    <source>
        <dbReference type="Proteomes" id="UP000619457"/>
    </source>
</evidence>
<reference evidence="3" key="2">
    <citation type="submission" date="2020-09" db="EMBL/GenBank/DDBJ databases">
        <authorList>
            <person name="Sun Q."/>
            <person name="Kim S."/>
        </authorList>
    </citation>
    <scope>NUCLEOTIDE SEQUENCE</scope>
    <source>
        <strain evidence="3">KCTC 12368</strain>
    </source>
</reference>
<evidence type="ECO:0000256" key="1">
    <source>
        <dbReference type="SAM" id="Coils"/>
    </source>
</evidence>
<keyword evidence="1" id="KW-0175">Coiled coil</keyword>
<feature type="transmembrane region" description="Helical" evidence="2">
    <location>
        <begin position="12"/>
        <end position="32"/>
    </location>
</feature>